<keyword evidence="2" id="KW-1133">Transmembrane helix</keyword>
<evidence type="ECO:0000256" key="2">
    <source>
        <dbReference type="SAM" id="Phobius"/>
    </source>
</evidence>
<feature type="compositionally biased region" description="Low complexity" evidence="1">
    <location>
        <begin position="91"/>
        <end position="100"/>
    </location>
</feature>
<protein>
    <submittedName>
        <fullName evidence="3">Uncharacterized protein</fullName>
    </submittedName>
</protein>
<evidence type="ECO:0000313" key="4">
    <source>
        <dbReference type="Proteomes" id="UP000272025"/>
    </source>
</evidence>
<keyword evidence="4" id="KW-1185">Reference proteome</keyword>
<proteinExistence type="predicted"/>
<feature type="compositionally biased region" description="Polar residues" evidence="1">
    <location>
        <begin position="105"/>
        <end position="120"/>
    </location>
</feature>
<feature type="transmembrane region" description="Helical" evidence="2">
    <location>
        <begin position="39"/>
        <end position="59"/>
    </location>
</feature>
<dbReference type="EMBL" id="ML119053">
    <property type="protein sequence ID" value="ROT40019.1"/>
    <property type="molecule type" value="Genomic_DNA"/>
</dbReference>
<reference evidence="3 4" key="1">
    <citation type="journal article" date="2018" name="Mol. Ecol.">
        <title>The obligate alkalophilic soda-lake fungus Sodiomyces alkalinus has shifted to a protein diet.</title>
        <authorList>
            <person name="Grum-Grzhimaylo A.A."/>
            <person name="Falkoski D.L."/>
            <person name="van den Heuvel J."/>
            <person name="Valero-Jimenez C.A."/>
            <person name="Min B."/>
            <person name="Choi I.G."/>
            <person name="Lipzen A."/>
            <person name="Daum C.G."/>
            <person name="Aanen D.K."/>
            <person name="Tsang A."/>
            <person name="Henrissat B."/>
            <person name="Bilanenko E.N."/>
            <person name="de Vries R.P."/>
            <person name="van Kan J.A.L."/>
            <person name="Grigoriev I.V."/>
            <person name="Debets A.J.M."/>
        </authorList>
    </citation>
    <scope>NUCLEOTIDE SEQUENCE [LARGE SCALE GENOMIC DNA]</scope>
    <source>
        <strain evidence="3 4">F11</strain>
    </source>
</reference>
<accession>A0A3N2PZR8</accession>
<evidence type="ECO:0000313" key="3">
    <source>
        <dbReference type="EMBL" id="ROT40019.1"/>
    </source>
</evidence>
<feature type="region of interest" description="Disordered" evidence="1">
    <location>
        <begin position="88"/>
        <end position="120"/>
    </location>
</feature>
<dbReference type="Proteomes" id="UP000272025">
    <property type="component" value="Unassembled WGS sequence"/>
</dbReference>
<evidence type="ECO:0000256" key="1">
    <source>
        <dbReference type="SAM" id="MobiDB-lite"/>
    </source>
</evidence>
<dbReference type="RefSeq" id="XP_028467825.1">
    <property type="nucleotide sequence ID" value="XM_028606815.1"/>
</dbReference>
<dbReference type="AlphaFoldDB" id="A0A3N2PZR8"/>
<name>A0A3N2PZR8_SODAK</name>
<dbReference type="GeneID" id="39575293"/>
<gene>
    <name evidence="3" type="ORF">SODALDRAFT_143635</name>
</gene>
<keyword evidence="2" id="KW-0812">Transmembrane</keyword>
<organism evidence="3 4">
    <name type="scientific">Sodiomyces alkalinus (strain CBS 110278 / VKM F-3762 / F11)</name>
    <name type="common">Alkaliphilic filamentous fungus</name>
    <dbReference type="NCBI Taxonomy" id="1314773"/>
    <lineage>
        <taxon>Eukaryota</taxon>
        <taxon>Fungi</taxon>
        <taxon>Dikarya</taxon>
        <taxon>Ascomycota</taxon>
        <taxon>Pezizomycotina</taxon>
        <taxon>Sordariomycetes</taxon>
        <taxon>Hypocreomycetidae</taxon>
        <taxon>Glomerellales</taxon>
        <taxon>Plectosphaerellaceae</taxon>
        <taxon>Sodiomyces</taxon>
    </lineage>
</organism>
<sequence length="120" mass="13171">MLCFGHVFCGLKEPISARNPGWPAVEWHTIDRSPLGDVFLAWLTVYLFFFFDMALIVSWPRVREWSAFDEETPETAPVLLVGPALKNLGCSSSGSDSISSKRQRPTSGTFRCSAGTGASV</sequence>
<keyword evidence="2" id="KW-0472">Membrane</keyword>